<feature type="compositionally biased region" description="Acidic residues" evidence="6">
    <location>
        <begin position="91"/>
        <end position="105"/>
    </location>
</feature>
<dbReference type="GO" id="GO:0005730">
    <property type="term" value="C:nucleolus"/>
    <property type="evidence" value="ECO:0007669"/>
    <property type="project" value="UniProtKB-SubCell"/>
</dbReference>
<proteinExistence type="inferred from homology"/>
<keyword evidence="4" id="KW-0175">Coiled coil</keyword>
<dbReference type="GO" id="GO:0034399">
    <property type="term" value="C:nuclear periphery"/>
    <property type="evidence" value="ECO:0007669"/>
    <property type="project" value="TreeGrafter"/>
</dbReference>
<gene>
    <name evidence="7" type="ORF">jhhlp_008608</name>
</gene>
<dbReference type="GO" id="GO:0042273">
    <property type="term" value="P:ribosomal large subunit biogenesis"/>
    <property type="evidence" value="ECO:0007669"/>
    <property type="project" value="TreeGrafter"/>
</dbReference>
<dbReference type="OrthoDB" id="443772at2759"/>
<keyword evidence="3" id="KW-0690">Ribosome biogenesis</keyword>
<organism evidence="7 8">
    <name type="scientific">Lomentospora prolificans</name>
    <dbReference type="NCBI Taxonomy" id="41688"/>
    <lineage>
        <taxon>Eukaryota</taxon>
        <taxon>Fungi</taxon>
        <taxon>Dikarya</taxon>
        <taxon>Ascomycota</taxon>
        <taxon>Pezizomycotina</taxon>
        <taxon>Sordariomycetes</taxon>
        <taxon>Hypocreomycetidae</taxon>
        <taxon>Microascales</taxon>
        <taxon>Microascaceae</taxon>
        <taxon>Lomentospora</taxon>
    </lineage>
</organism>
<evidence type="ECO:0000256" key="5">
    <source>
        <dbReference type="ARBA" id="ARBA00023242"/>
    </source>
</evidence>
<name>A0A2N3MYH6_9PEZI</name>
<keyword evidence="5" id="KW-0539">Nucleus</keyword>
<feature type="region of interest" description="Disordered" evidence="6">
    <location>
        <begin position="356"/>
        <end position="442"/>
    </location>
</feature>
<dbReference type="AlphaFoldDB" id="A0A2N3MYH6"/>
<protein>
    <submittedName>
        <fullName evidence="7">Uncharacterized protein</fullName>
    </submittedName>
</protein>
<accession>A0A2N3MYH6</accession>
<dbReference type="Pfam" id="PF05890">
    <property type="entry name" value="Ebp2"/>
    <property type="match status" value="1"/>
</dbReference>
<comment type="similarity">
    <text evidence="2">Belongs to the EBP2 family.</text>
</comment>
<dbReference type="STRING" id="41688.A0A2N3MYH6"/>
<dbReference type="GO" id="GO:0006364">
    <property type="term" value="P:rRNA processing"/>
    <property type="evidence" value="ECO:0007669"/>
    <property type="project" value="TreeGrafter"/>
</dbReference>
<evidence type="ECO:0000256" key="1">
    <source>
        <dbReference type="ARBA" id="ARBA00004604"/>
    </source>
</evidence>
<feature type="compositionally biased region" description="Basic and acidic residues" evidence="6">
    <location>
        <begin position="33"/>
        <end position="50"/>
    </location>
</feature>
<dbReference type="GO" id="GO:0030687">
    <property type="term" value="C:preribosome, large subunit precursor"/>
    <property type="evidence" value="ECO:0007669"/>
    <property type="project" value="TreeGrafter"/>
</dbReference>
<dbReference type="FunCoup" id="A0A2N3MYH6">
    <property type="interactions" value="313"/>
</dbReference>
<dbReference type="InterPro" id="IPR008610">
    <property type="entry name" value="Ebp2"/>
</dbReference>
<evidence type="ECO:0000313" key="8">
    <source>
        <dbReference type="Proteomes" id="UP000233524"/>
    </source>
</evidence>
<comment type="subcellular location">
    <subcellularLocation>
        <location evidence="1">Nucleus</location>
        <location evidence="1">Nucleolus</location>
    </subcellularLocation>
</comment>
<feature type="region of interest" description="Disordered" evidence="6">
    <location>
        <begin position="29"/>
        <end position="176"/>
    </location>
</feature>
<dbReference type="InParanoid" id="A0A2N3MYH6"/>
<feature type="compositionally biased region" description="Basic and acidic residues" evidence="6">
    <location>
        <begin position="117"/>
        <end position="134"/>
    </location>
</feature>
<sequence>MVTKSKLKLALAYEKGVDFAQIKEKRRLKALRKSREQRKAAKAAAEKDADVNGSGGEDDEWEDEDDRSKDEDEDEDEDEDDDGEDSRLDIEQLDDSDSSDSEVEMEERLPRPPKKQRPQEKSKATAKVQKKESKPEEDDREDDEDEEEEEEDDDDDIPVSDLEDLEEDEKEDLIPHTRLTINNTAALLTSLNRIRIPTDSSAPFATHQSITSSTRTADDIPNVSDDLQRELQFYKQSRDAVLKARSLLLKEGVPFSRPNDYFAEMVKSDEHVEKIRQKLIEEATSKKAAAEARKLRDLKKFGKQVQVAKLQERQKAKKDSLEKIKALKRKRQESGNADTHEADELFDVAVDNELRSHGGKNFKSAGKGRRSDDRVPNPKRQKKNEKYGFGGKKRHSKSGDAFSSADLSGFSVKKNKAGFKGAGGGKAQRPGKARRKAMAGRN</sequence>
<dbReference type="VEuPathDB" id="FungiDB:jhhlp_008608"/>
<dbReference type="PANTHER" id="PTHR13028">
    <property type="entry name" value="RRNA PROCESSING PROTEIN EBNA1-BINDING PROTEIN-RELATED"/>
    <property type="match status" value="1"/>
</dbReference>
<dbReference type="EMBL" id="NLAX01001623">
    <property type="protein sequence ID" value="PKS05237.1"/>
    <property type="molecule type" value="Genomic_DNA"/>
</dbReference>
<feature type="compositionally biased region" description="Basic residues" evidence="6">
    <location>
        <begin position="429"/>
        <end position="442"/>
    </location>
</feature>
<evidence type="ECO:0000256" key="3">
    <source>
        <dbReference type="ARBA" id="ARBA00022517"/>
    </source>
</evidence>
<feature type="compositionally biased region" description="Acidic residues" evidence="6">
    <location>
        <begin position="56"/>
        <end position="84"/>
    </location>
</feature>
<dbReference type="PANTHER" id="PTHR13028:SF0">
    <property type="entry name" value="RRNA-PROCESSING PROTEIN EBP2-RELATED"/>
    <property type="match status" value="1"/>
</dbReference>
<evidence type="ECO:0000256" key="4">
    <source>
        <dbReference type="ARBA" id="ARBA00023054"/>
    </source>
</evidence>
<evidence type="ECO:0000256" key="2">
    <source>
        <dbReference type="ARBA" id="ARBA00007336"/>
    </source>
</evidence>
<reference evidence="7 8" key="1">
    <citation type="journal article" date="2017" name="G3 (Bethesda)">
        <title>First Draft Genome Sequence of the Pathogenic Fungus Lomentospora prolificans (Formerly Scedosporium prolificans).</title>
        <authorList>
            <person name="Luo R."/>
            <person name="Zimin A."/>
            <person name="Workman R."/>
            <person name="Fan Y."/>
            <person name="Pertea G."/>
            <person name="Grossman N."/>
            <person name="Wear M.P."/>
            <person name="Jia B."/>
            <person name="Miller H."/>
            <person name="Casadevall A."/>
            <person name="Timp W."/>
            <person name="Zhang S.X."/>
            <person name="Salzberg S.L."/>
        </authorList>
    </citation>
    <scope>NUCLEOTIDE SEQUENCE [LARGE SCALE GENOMIC DNA]</scope>
    <source>
        <strain evidence="7 8">JHH-5317</strain>
    </source>
</reference>
<feature type="compositionally biased region" description="Acidic residues" evidence="6">
    <location>
        <begin position="135"/>
        <end position="171"/>
    </location>
</feature>
<keyword evidence="8" id="KW-1185">Reference proteome</keyword>
<comment type="caution">
    <text evidence="7">The sequence shown here is derived from an EMBL/GenBank/DDBJ whole genome shotgun (WGS) entry which is preliminary data.</text>
</comment>
<evidence type="ECO:0000313" key="7">
    <source>
        <dbReference type="EMBL" id="PKS05237.1"/>
    </source>
</evidence>
<dbReference type="Proteomes" id="UP000233524">
    <property type="component" value="Unassembled WGS sequence"/>
</dbReference>
<evidence type="ECO:0000256" key="6">
    <source>
        <dbReference type="SAM" id="MobiDB-lite"/>
    </source>
</evidence>